<evidence type="ECO:0000313" key="2">
    <source>
        <dbReference type="Proteomes" id="UP000821865"/>
    </source>
</evidence>
<organism evidence="1 2">
    <name type="scientific">Dermacentor silvarum</name>
    <name type="common">Tick</name>
    <dbReference type="NCBI Taxonomy" id="543639"/>
    <lineage>
        <taxon>Eukaryota</taxon>
        <taxon>Metazoa</taxon>
        <taxon>Ecdysozoa</taxon>
        <taxon>Arthropoda</taxon>
        <taxon>Chelicerata</taxon>
        <taxon>Arachnida</taxon>
        <taxon>Acari</taxon>
        <taxon>Parasitiformes</taxon>
        <taxon>Ixodida</taxon>
        <taxon>Ixodoidea</taxon>
        <taxon>Ixodidae</taxon>
        <taxon>Rhipicephalinae</taxon>
        <taxon>Dermacentor</taxon>
    </lineage>
</organism>
<dbReference type="Proteomes" id="UP000821865">
    <property type="component" value="Chromosome 1"/>
</dbReference>
<name>A0ACB8DS54_DERSI</name>
<proteinExistence type="predicted"/>
<sequence length="148" mass="16761">MRTEVGRMDDSLKLLKDVVESAQSQELEMSAANRALKAENKALQRKVADLEQYSRLNNLEIKGVPYTQGEDCTAILDAIGDKINGTVWATDVDTVHREPAMSGHKNIIVRFCSRKKKKTELMKKARRARLNTRSVGFSEENTQAIHRF</sequence>
<keyword evidence="2" id="KW-1185">Reference proteome</keyword>
<gene>
    <name evidence="1" type="ORF">HPB49_000355</name>
</gene>
<comment type="caution">
    <text evidence="1">The sequence shown here is derived from an EMBL/GenBank/DDBJ whole genome shotgun (WGS) entry which is preliminary data.</text>
</comment>
<dbReference type="EMBL" id="CM023470">
    <property type="protein sequence ID" value="KAH7977295.1"/>
    <property type="molecule type" value="Genomic_DNA"/>
</dbReference>
<accession>A0ACB8DS54</accession>
<reference evidence="1" key="1">
    <citation type="submission" date="2020-05" db="EMBL/GenBank/DDBJ databases">
        <title>Large-scale comparative analyses of tick genomes elucidate their genetic diversity and vector capacities.</title>
        <authorList>
            <person name="Jia N."/>
            <person name="Wang J."/>
            <person name="Shi W."/>
            <person name="Du L."/>
            <person name="Sun Y."/>
            <person name="Zhan W."/>
            <person name="Jiang J."/>
            <person name="Wang Q."/>
            <person name="Zhang B."/>
            <person name="Ji P."/>
            <person name="Sakyi L.B."/>
            <person name="Cui X."/>
            <person name="Yuan T."/>
            <person name="Jiang B."/>
            <person name="Yang W."/>
            <person name="Lam T.T.-Y."/>
            <person name="Chang Q."/>
            <person name="Ding S."/>
            <person name="Wang X."/>
            <person name="Zhu J."/>
            <person name="Ruan X."/>
            <person name="Zhao L."/>
            <person name="Wei J."/>
            <person name="Que T."/>
            <person name="Du C."/>
            <person name="Cheng J."/>
            <person name="Dai P."/>
            <person name="Han X."/>
            <person name="Huang E."/>
            <person name="Gao Y."/>
            <person name="Liu J."/>
            <person name="Shao H."/>
            <person name="Ye R."/>
            <person name="Li L."/>
            <person name="Wei W."/>
            <person name="Wang X."/>
            <person name="Wang C."/>
            <person name="Yang T."/>
            <person name="Huo Q."/>
            <person name="Li W."/>
            <person name="Guo W."/>
            <person name="Chen H."/>
            <person name="Zhou L."/>
            <person name="Ni X."/>
            <person name="Tian J."/>
            <person name="Zhou Y."/>
            <person name="Sheng Y."/>
            <person name="Liu T."/>
            <person name="Pan Y."/>
            <person name="Xia L."/>
            <person name="Li J."/>
            <person name="Zhao F."/>
            <person name="Cao W."/>
        </authorList>
    </citation>
    <scope>NUCLEOTIDE SEQUENCE</scope>
    <source>
        <strain evidence="1">Dsil-2018</strain>
    </source>
</reference>
<protein>
    <submittedName>
        <fullName evidence="1">Uncharacterized protein</fullName>
    </submittedName>
</protein>
<evidence type="ECO:0000313" key="1">
    <source>
        <dbReference type="EMBL" id="KAH7977295.1"/>
    </source>
</evidence>